<evidence type="ECO:0000313" key="2">
    <source>
        <dbReference type="EMBL" id="GHO42824.1"/>
    </source>
</evidence>
<dbReference type="EMBL" id="BNJF01000001">
    <property type="protein sequence ID" value="GHO42824.1"/>
    <property type="molecule type" value="Genomic_DNA"/>
</dbReference>
<dbReference type="GO" id="GO:0005886">
    <property type="term" value="C:plasma membrane"/>
    <property type="evidence" value="ECO:0007669"/>
    <property type="project" value="TreeGrafter"/>
</dbReference>
<dbReference type="InterPro" id="IPR014729">
    <property type="entry name" value="Rossmann-like_a/b/a_fold"/>
</dbReference>
<sequence>MTAHAINETWTTSECVLVGFDHRAQSRSIIRDAWRLAHGLHANLIAVSIELEGYAAVRRRLLGFLKYGVGMKAHFLDAQRRLEEHALLAEDLGAEVVRLKSTDIASALVQVAHEKHATQLVIGQPTHTRLEEFLSGSVVNRLLRLRANADIHVVPLSREQERED</sequence>
<organism evidence="2 3">
    <name type="scientific">Ktedonospora formicarum</name>
    <dbReference type="NCBI Taxonomy" id="2778364"/>
    <lineage>
        <taxon>Bacteria</taxon>
        <taxon>Bacillati</taxon>
        <taxon>Chloroflexota</taxon>
        <taxon>Ktedonobacteria</taxon>
        <taxon>Ktedonobacterales</taxon>
        <taxon>Ktedonobacteraceae</taxon>
        <taxon>Ktedonospora</taxon>
    </lineage>
</organism>
<comment type="caution">
    <text evidence="2">The sequence shown here is derived from an EMBL/GenBank/DDBJ whole genome shotgun (WGS) entry which is preliminary data.</text>
</comment>
<dbReference type="GO" id="GO:0000155">
    <property type="term" value="F:phosphorelay sensor kinase activity"/>
    <property type="evidence" value="ECO:0007669"/>
    <property type="project" value="TreeGrafter"/>
</dbReference>
<dbReference type="AlphaFoldDB" id="A0A8J3HSF5"/>
<proteinExistence type="predicted"/>
<dbReference type="SUPFAM" id="SSF52402">
    <property type="entry name" value="Adenine nucleotide alpha hydrolases-like"/>
    <property type="match status" value="1"/>
</dbReference>
<dbReference type="InterPro" id="IPR052023">
    <property type="entry name" value="Histidine_kinase_KdpD"/>
</dbReference>
<evidence type="ECO:0000313" key="3">
    <source>
        <dbReference type="Proteomes" id="UP000612362"/>
    </source>
</evidence>
<evidence type="ECO:0000259" key="1">
    <source>
        <dbReference type="Pfam" id="PF00582"/>
    </source>
</evidence>
<accession>A0A8J3HSF5</accession>
<dbReference type="InterPro" id="IPR006016">
    <property type="entry name" value="UspA"/>
</dbReference>
<dbReference type="PANTHER" id="PTHR45569:SF1">
    <property type="entry name" value="SENSOR PROTEIN KDPD"/>
    <property type="match status" value="1"/>
</dbReference>
<protein>
    <recommendedName>
        <fullName evidence="1">UspA domain-containing protein</fullName>
    </recommendedName>
</protein>
<dbReference type="Pfam" id="PF00582">
    <property type="entry name" value="Usp"/>
    <property type="match status" value="1"/>
</dbReference>
<reference evidence="2" key="1">
    <citation type="submission" date="2020-10" db="EMBL/GenBank/DDBJ databases">
        <title>Taxonomic study of unclassified bacteria belonging to the class Ktedonobacteria.</title>
        <authorList>
            <person name="Yabe S."/>
            <person name="Wang C.M."/>
            <person name="Zheng Y."/>
            <person name="Sakai Y."/>
            <person name="Cavaletti L."/>
            <person name="Monciardini P."/>
            <person name="Donadio S."/>
        </authorList>
    </citation>
    <scope>NUCLEOTIDE SEQUENCE</scope>
    <source>
        <strain evidence="2">SOSP1-1</strain>
    </source>
</reference>
<dbReference type="RefSeq" id="WP_236031010.1">
    <property type="nucleotide sequence ID" value="NZ_BNJF01000001.1"/>
</dbReference>
<gene>
    <name evidence="2" type="ORF">KSX_09870</name>
</gene>
<dbReference type="Gene3D" id="3.40.50.620">
    <property type="entry name" value="HUPs"/>
    <property type="match status" value="1"/>
</dbReference>
<dbReference type="PANTHER" id="PTHR45569">
    <property type="entry name" value="SENSOR PROTEIN KDPD"/>
    <property type="match status" value="1"/>
</dbReference>
<name>A0A8J3HSF5_9CHLR</name>
<feature type="domain" description="UspA" evidence="1">
    <location>
        <begin position="16"/>
        <end position="154"/>
    </location>
</feature>
<dbReference type="Proteomes" id="UP000612362">
    <property type="component" value="Unassembled WGS sequence"/>
</dbReference>
<keyword evidence="3" id="KW-1185">Reference proteome</keyword>